<name>A0A0F9E0F0_9ZZZZ</name>
<dbReference type="SUPFAM" id="SSF53335">
    <property type="entry name" value="S-adenosyl-L-methionine-dependent methyltransferases"/>
    <property type="match status" value="1"/>
</dbReference>
<dbReference type="CDD" id="cd02440">
    <property type="entry name" value="AdoMet_MTases"/>
    <property type="match status" value="1"/>
</dbReference>
<feature type="non-terminal residue" evidence="1">
    <location>
        <position position="94"/>
    </location>
</feature>
<dbReference type="EMBL" id="LAZR01026839">
    <property type="protein sequence ID" value="KKL67498.1"/>
    <property type="molecule type" value="Genomic_DNA"/>
</dbReference>
<accession>A0A0F9E0F0</accession>
<dbReference type="Gene3D" id="3.40.50.150">
    <property type="entry name" value="Vaccinia Virus protein VP39"/>
    <property type="match status" value="1"/>
</dbReference>
<proteinExistence type="predicted"/>
<dbReference type="Pfam" id="PF13489">
    <property type="entry name" value="Methyltransf_23"/>
    <property type="match status" value="1"/>
</dbReference>
<dbReference type="AlphaFoldDB" id="A0A0F9E0F0"/>
<gene>
    <name evidence="1" type="ORF">LCGC14_2134350</name>
</gene>
<evidence type="ECO:0008006" key="2">
    <source>
        <dbReference type="Google" id="ProtNLM"/>
    </source>
</evidence>
<comment type="caution">
    <text evidence="1">The sequence shown here is derived from an EMBL/GenBank/DDBJ whole genome shotgun (WGS) entry which is preliminary data.</text>
</comment>
<reference evidence="1" key="1">
    <citation type="journal article" date="2015" name="Nature">
        <title>Complex archaea that bridge the gap between prokaryotes and eukaryotes.</title>
        <authorList>
            <person name="Spang A."/>
            <person name="Saw J.H."/>
            <person name="Jorgensen S.L."/>
            <person name="Zaremba-Niedzwiedzka K."/>
            <person name="Martijn J."/>
            <person name="Lind A.E."/>
            <person name="van Eijk R."/>
            <person name="Schleper C."/>
            <person name="Guy L."/>
            <person name="Ettema T.J."/>
        </authorList>
    </citation>
    <scope>NUCLEOTIDE SEQUENCE</scope>
</reference>
<protein>
    <recommendedName>
        <fullName evidence="2">Methyltransferase type 11 domain-containing protein</fullName>
    </recommendedName>
</protein>
<organism evidence="1">
    <name type="scientific">marine sediment metagenome</name>
    <dbReference type="NCBI Taxonomy" id="412755"/>
    <lineage>
        <taxon>unclassified sequences</taxon>
        <taxon>metagenomes</taxon>
        <taxon>ecological metagenomes</taxon>
    </lineage>
</organism>
<evidence type="ECO:0000313" key="1">
    <source>
        <dbReference type="EMBL" id="KKL67498.1"/>
    </source>
</evidence>
<dbReference type="InterPro" id="IPR029063">
    <property type="entry name" value="SAM-dependent_MTases_sf"/>
</dbReference>
<sequence length="94" mass="10756">MSSYYRQQLESWLEKIDVKADRVLDVGGGNGEFLNKIGARGIVLEYSEINENLNHDNNDVKIQYYNGETFPFNDNEFSAAVCLDTLEHIPKANR</sequence>